<dbReference type="Pfam" id="PF10066">
    <property type="entry name" value="DUF2304"/>
    <property type="match status" value="1"/>
</dbReference>
<evidence type="ECO:0000256" key="1">
    <source>
        <dbReference type="SAM" id="Phobius"/>
    </source>
</evidence>
<feature type="transmembrane region" description="Helical" evidence="1">
    <location>
        <begin position="64"/>
        <end position="83"/>
    </location>
</feature>
<keyword evidence="1" id="KW-0812">Transmembrane</keyword>
<dbReference type="InterPro" id="IPR019277">
    <property type="entry name" value="DUF2304"/>
</dbReference>
<dbReference type="Proteomes" id="UP000289794">
    <property type="component" value="Chromosome"/>
</dbReference>
<proteinExistence type="predicted"/>
<dbReference type="InterPro" id="IPR036259">
    <property type="entry name" value="MFS_trans_sf"/>
</dbReference>
<dbReference type="SUPFAM" id="SSF103473">
    <property type="entry name" value="MFS general substrate transporter"/>
    <property type="match status" value="1"/>
</dbReference>
<organism evidence="2 3">
    <name type="scientific">Blautia producta</name>
    <dbReference type="NCBI Taxonomy" id="33035"/>
    <lineage>
        <taxon>Bacteria</taxon>
        <taxon>Bacillati</taxon>
        <taxon>Bacillota</taxon>
        <taxon>Clostridia</taxon>
        <taxon>Lachnospirales</taxon>
        <taxon>Lachnospiraceae</taxon>
        <taxon>Blautia</taxon>
    </lineage>
</organism>
<evidence type="ECO:0000313" key="2">
    <source>
        <dbReference type="EMBL" id="QBE97834.1"/>
    </source>
</evidence>
<keyword evidence="1" id="KW-1133">Transmembrane helix</keyword>
<gene>
    <name evidence="2" type="ORF">PMF13cell1_03397</name>
</gene>
<dbReference type="RefSeq" id="WP_130181463.1">
    <property type="nucleotide sequence ID" value="NZ_CP035945.1"/>
</dbReference>
<dbReference type="EMBL" id="CP035945">
    <property type="protein sequence ID" value="QBE97834.1"/>
    <property type="molecule type" value="Genomic_DNA"/>
</dbReference>
<protein>
    <recommendedName>
        <fullName evidence="4">DUF2304 domain-containing protein</fullName>
    </recommendedName>
</protein>
<evidence type="ECO:0000313" key="3">
    <source>
        <dbReference type="Proteomes" id="UP000289794"/>
    </source>
</evidence>
<feature type="transmembrane region" description="Helical" evidence="1">
    <location>
        <begin position="36"/>
        <end position="58"/>
    </location>
</feature>
<feature type="transmembrane region" description="Helical" evidence="1">
    <location>
        <begin position="6"/>
        <end position="24"/>
    </location>
</feature>
<dbReference type="KEGG" id="bpro:PMF13cell1_03397"/>
<accession>A0A4P6LYP4</accession>
<reference evidence="2 3" key="1">
    <citation type="submission" date="2019-01" db="EMBL/GenBank/DDBJ databases">
        <title>PMF-metabolizing Aryl O-demethylase.</title>
        <authorList>
            <person name="Kim M."/>
        </authorList>
    </citation>
    <scope>NUCLEOTIDE SEQUENCE [LARGE SCALE GENOMIC DNA]</scope>
    <source>
        <strain evidence="2 3">PMF1</strain>
    </source>
</reference>
<dbReference type="AlphaFoldDB" id="A0A4P6LYP4"/>
<name>A0A4P6LYP4_9FIRM</name>
<keyword evidence="1" id="KW-0472">Membrane</keyword>
<sequence>MGWILKIFAVLVGVFMMCMVTRTAKQKKMNEVQSVFWFIGAIGIIFMGLFPGVLAWMANILGVWWAPAILIFFLIVLLLFIGFNHAKEISILKAEVTELSMQVSLLKYEKEQREAKES</sequence>
<evidence type="ECO:0008006" key="4">
    <source>
        <dbReference type="Google" id="ProtNLM"/>
    </source>
</evidence>